<dbReference type="Gene3D" id="2.60.120.290">
    <property type="entry name" value="Spermadhesin, CUB domain"/>
    <property type="match status" value="2"/>
</dbReference>
<gene>
    <name evidence="6" type="ORF">HAZT_HAZT006268</name>
</gene>
<evidence type="ECO:0000256" key="4">
    <source>
        <dbReference type="SAM" id="Phobius"/>
    </source>
</evidence>
<keyword evidence="1 2" id="KW-1015">Disulfide bond</keyword>
<dbReference type="PROSITE" id="PS01180">
    <property type="entry name" value="CUB"/>
    <property type="match status" value="2"/>
</dbReference>
<feature type="compositionally biased region" description="Low complexity" evidence="3">
    <location>
        <begin position="829"/>
        <end position="849"/>
    </location>
</feature>
<proteinExistence type="predicted"/>
<evidence type="ECO:0000256" key="2">
    <source>
        <dbReference type="PROSITE-ProRule" id="PRU00059"/>
    </source>
</evidence>
<feature type="transmembrane region" description="Helical" evidence="4">
    <location>
        <begin position="758"/>
        <end position="783"/>
    </location>
</feature>
<dbReference type="PANTHER" id="PTHR47537">
    <property type="entry name" value="CUBILIN"/>
    <property type="match status" value="1"/>
</dbReference>
<reference evidence="6" key="3">
    <citation type="submission" date="2019-06" db="EMBL/GenBank/DDBJ databases">
        <authorList>
            <person name="Poynton C."/>
            <person name="Hasenbein S."/>
            <person name="Benoit J.B."/>
            <person name="Sepulveda M.S."/>
            <person name="Poelchau M.F."/>
            <person name="Murali S.C."/>
            <person name="Chen S."/>
            <person name="Glastad K.M."/>
            <person name="Werren J.H."/>
            <person name="Vineis J.H."/>
            <person name="Bowen J.L."/>
            <person name="Friedrich M."/>
            <person name="Jones J."/>
            <person name="Robertson H.M."/>
            <person name="Feyereisen R."/>
            <person name="Mechler-Hickson A."/>
            <person name="Mathers N."/>
            <person name="Lee C.E."/>
            <person name="Colbourne J.K."/>
            <person name="Biales A."/>
            <person name="Johnston J.S."/>
            <person name="Wellborn G.A."/>
            <person name="Rosendale A.J."/>
            <person name="Cridge A.G."/>
            <person name="Munoz-Torres M.C."/>
            <person name="Bain P.A."/>
            <person name="Manny A.R."/>
            <person name="Major K.M."/>
            <person name="Lambert F.N."/>
            <person name="Vulpe C.D."/>
            <person name="Tuck P."/>
            <person name="Blalock B.J."/>
            <person name="Lin Y.-Y."/>
            <person name="Smith M.E."/>
            <person name="Ochoa-Acuna H."/>
            <person name="Chen M.-J.M."/>
            <person name="Childers C.P."/>
            <person name="Qu J."/>
            <person name="Dugan S."/>
            <person name="Lee S.L."/>
            <person name="Chao H."/>
            <person name="Dinh H."/>
            <person name="Han Y."/>
            <person name="Doddapaneni H."/>
            <person name="Worley K.C."/>
            <person name="Muzny D.M."/>
            <person name="Gibbs R.A."/>
            <person name="Richards S."/>
        </authorList>
    </citation>
    <scope>NUCLEOTIDE SEQUENCE</scope>
    <source>
        <strain evidence="6">HAZT.00-mixed</strain>
        <tissue evidence="6">Whole organism</tissue>
    </source>
</reference>
<dbReference type="InterPro" id="IPR002172">
    <property type="entry name" value="LDrepeatLR_classA_rpt"/>
</dbReference>
<keyword evidence="4" id="KW-1133">Transmembrane helix</keyword>
<dbReference type="SMART" id="SM00042">
    <property type="entry name" value="CUB"/>
    <property type="match status" value="1"/>
</dbReference>
<dbReference type="Pfam" id="PF25090">
    <property type="entry name" value="DUF7805"/>
    <property type="match status" value="1"/>
</dbReference>
<reference evidence="6" key="1">
    <citation type="submission" date="2014-08" db="EMBL/GenBank/DDBJ databases">
        <authorList>
            <person name="Murali S."/>
            <person name="Richards S."/>
            <person name="Bandaranaike D."/>
            <person name="Bellair M."/>
            <person name="Blankenburg K."/>
            <person name="Chao H."/>
            <person name="Dinh H."/>
            <person name="Doddapaneni H."/>
            <person name="Dugan-Rocha S."/>
            <person name="Elkadiri S."/>
            <person name="Gnanaolivu R."/>
            <person name="Hughes D."/>
            <person name="Lee S."/>
            <person name="Li M."/>
            <person name="Ming W."/>
            <person name="Munidasa M."/>
            <person name="Muniz J."/>
            <person name="Nguyen L."/>
            <person name="Osuji N."/>
            <person name="Pu L.-L."/>
            <person name="Puazo M."/>
            <person name="Skinner E."/>
            <person name="Qu C."/>
            <person name="Quiroz J."/>
            <person name="Raj R."/>
            <person name="Weissenberger G."/>
            <person name="Xin Y."/>
            <person name="Zou X."/>
            <person name="Han Y."/>
            <person name="Worley K."/>
            <person name="Muzny D."/>
            <person name="Gibbs R."/>
        </authorList>
    </citation>
    <scope>NUCLEOTIDE SEQUENCE</scope>
    <source>
        <strain evidence="6">HAZT.00-mixed</strain>
        <tissue evidence="6">Whole organism</tissue>
    </source>
</reference>
<comment type="caution">
    <text evidence="6">The sequence shown here is derived from an EMBL/GenBank/DDBJ whole genome shotgun (WGS) entry which is preliminary data.</text>
</comment>
<evidence type="ECO:0000256" key="3">
    <source>
        <dbReference type="SAM" id="MobiDB-lite"/>
    </source>
</evidence>
<evidence type="ECO:0000259" key="5">
    <source>
        <dbReference type="PROSITE" id="PS01180"/>
    </source>
</evidence>
<dbReference type="InterPro" id="IPR035914">
    <property type="entry name" value="Sperma_CUB_dom_sf"/>
</dbReference>
<protein>
    <recommendedName>
        <fullName evidence="5">CUB domain-containing protein</fullName>
    </recommendedName>
</protein>
<accession>A0A6A0H387</accession>
<sequence length="860" mass="95739">MQIAEPSRPLGAGYWCGTSWGSNVYYSETSAVALLLRVFNHTETPEAENQGGPNSEEAVLLRLSYRFLKKNQAVLRYGPPYRPYFLGKAVRRTYCDKFFDDCDQQNCKLQSPNYPGMYPRNLTCQYKVHQTHAPPGKVALVRLKQENPHLIYIKDKNAPHVKRDRKLALAENCDVLQDYIVIHDGNTTDAPILLKACKGGPLSSITASGPNILVLFHVSPFDFPFQDSPRRKIYGFQFDVEIMFVDSDSTAYIRRPSSILVLPPLLAEIHDPYVPCSWEMKSSGRRSGYVQAPEHSLLPNTSCTWRLSGGIGEVVWLSFLHYRHVIHKEIPKPVRCTNTLTIHDGATTNATMLANVCQTEKYPRVCGGGVSVACLPEDSYISNSPLLTITLHYAEGTIASHIEFLARFEFVRRRQWGLSTQSGNSCDRTFGSSPDRLFASPRDVFYFGRGGRKKLRCTYTFKGGHNQVISIRMLRSYMGDHCRTLRQGSSNRYECSNGGSDDYPSIWIVEDIWPGVPLRRACLCDVNRPITIMSYTSKVSFIFNVPHMTPRDDYTHYFFEGEYELLPAPTPINGVGCIADHRRYDIPHGNFTVGAGGLADACDSLPRLITPPDGGFLFLRVDGFAATEKNCVLGSRINVYGVGGLSPLSSICPEPGEFKAQVFSNGWERRPLYNRTGPLEPSRALIVEYTGNYSTRAVVNWISVWRPVTLSLTAPSVGCDHRCPEIGACLPQELMCNRIPDCPSEADETAAACGILAALPWATVVVAGTMLLALLILLIAVVTRRRPPRKMPMHESNSFDSLPKLKKSKDNKKKKKIKANINDFGGSIGKISNNSSYFTPSTKKPPSSSEDFLLPPDGAS</sequence>
<feature type="domain" description="CUB" evidence="5">
    <location>
        <begin position="276"/>
        <end position="411"/>
    </location>
</feature>
<dbReference type="AlphaFoldDB" id="A0A6A0H387"/>
<feature type="domain" description="CUB" evidence="5">
    <location>
        <begin position="95"/>
        <end position="243"/>
    </location>
</feature>
<dbReference type="GO" id="GO:0005886">
    <property type="term" value="C:plasma membrane"/>
    <property type="evidence" value="ECO:0007669"/>
    <property type="project" value="TreeGrafter"/>
</dbReference>
<dbReference type="InterPro" id="IPR000859">
    <property type="entry name" value="CUB_dom"/>
</dbReference>
<dbReference type="SMART" id="SM00192">
    <property type="entry name" value="LDLa"/>
    <property type="match status" value="1"/>
</dbReference>
<organism evidence="6">
    <name type="scientific">Hyalella azteca</name>
    <name type="common">Amphipod</name>
    <dbReference type="NCBI Taxonomy" id="294128"/>
    <lineage>
        <taxon>Eukaryota</taxon>
        <taxon>Metazoa</taxon>
        <taxon>Ecdysozoa</taxon>
        <taxon>Arthropoda</taxon>
        <taxon>Crustacea</taxon>
        <taxon>Multicrustacea</taxon>
        <taxon>Malacostraca</taxon>
        <taxon>Eumalacostraca</taxon>
        <taxon>Peracarida</taxon>
        <taxon>Amphipoda</taxon>
        <taxon>Senticaudata</taxon>
        <taxon>Talitrida</taxon>
        <taxon>Talitroidea</taxon>
        <taxon>Hyalellidae</taxon>
        <taxon>Hyalella</taxon>
    </lineage>
</organism>
<keyword evidence="4" id="KW-0472">Membrane</keyword>
<dbReference type="PANTHER" id="PTHR47537:SF3">
    <property type="entry name" value="CUB DOMAIN-CONTAINING PROTEIN"/>
    <property type="match status" value="1"/>
</dbReference>
<dbReference type="InterPro" id="IPR053207">
    <property type="entry name" value="Non-NMDA_GluR_Accessory"/>
</dbReference>
<keyword evidence="4" id="KW-0812">Transmembrane</keyword>
<comment type="caution">
    <text evidence="2">Lacks conserved residue(s) required for the propagation of feature annotation.</text>
</comment>
<evidence type="ECO:0000313" key="6">
    <source>
        <dbReference type="EMBL" id="KAA0197301.1"/>
    </source>
</evidence>
<dbReference type="CDD" id="cd00041">
    <property type="entry name" value="CUB"/>
    <property type="match status" value="1"/>
</dbReference>
<feature type="disulfide bond" evidence="2">
    <location>
        <begin position="276"/>
        <end position="303"/>
    </location>
</feature>
<feature type="region of interest" description="Disordered" evidence="3">
    <location>
        <begin position="789"/>
        <end position="860"/>
    </location>
</feature>
<name>A0A6A0H387_HYAAZ</name>
<reference evidence="6" key="2">
    <citation type="journal article" date="2018" name="Environ. Sci. Technol.">
        <title>The Toxicogenome of Hyalella azteca: A Model for Sediment Ecotoxicology and Evolutionary Toxicology.</title>
        <authorList>
            <person name="Poynton H.C."/>
            <person name="Hasenbein S."/>
            <person name="Benoit J.B."/>
            <person name="Sepulveda M.S."/>
            <person name="Poelchau M.F."/>
            <person name="Hughes D.S.T."/>
            <person name="Murali S.C."/>
            <person name="Chen S."/>
            <person name="Glastad K.M."/>
            <person name="Goodisman M.A.D."/>
            <person name="Werren J.H."/>
            <person name="Vineis J.H."/>
            <person name="Bowen J.L."/>
            <person name="Friedrich M."/>
            <person name="Jones J."/>
            <person name="Robertson H.M."/>
            <person name="Feyereisen R."/>
            <person name="Mechler-Hickson A."/>
            <person name="Mathers N."/>
            <person name="Lee C.E."/>
            <person name="Colbourne J.K."/>
            <person name="Biales A."/>
            <person name="Johnston J.S."/>
            <person name="Wellborn G.A."/>
            <person name="Rosendale A.J."/>
            <person name="Cridge A.G."/>
            <person name="Munoz-Torres M.C."/>
            <person name="Bain P.A."/>
            <person name="Manny A.R."/>
            <person name="Major K.M."/>
            <person name="Lambert F.N."/>
            <person name="Vulpe C.D."/>
            <person name="Tuck P."/>
            <person name="Blalock B.J."/>
            <person name="Lin Y.Y."/>
            <person name="Smith M.E."/>
            <person name="Ochoa-Acuna H."/>
            <person name="Chen M.M."/>
            <person name="Childers C.P."/>
            <person name="Qu J."/>
            <person name="Dugan S."/>
            <person name="Lee S.L."/>
            <person name="Chao H."/>
            <person name="Dinh H."/>
            <person name="Han Y."/>
            <person name="Doddapaneni H."/>
            <person name="Worley K.C."/>
            <person name="Muzny D.M."/>
            <person name="Gibbs R.A."/>
            <person name="Richards S."/>
        </authorList>
    </citation>
    <scope>NUCLEOTIDE SEQUENCE</scope>
    <source>
        <strain evidence="6">HAZT.00-mixed</strain>
        <tissue evidence="6">Whole organism</tissue>
    </source>
</reference>
<dbReference type="InterPro" id="IPR056707">
    <property type="entry name" value="DUF7805"/>
</dbReference>
<feature type="compositionally biased region" description="Basic residues" evidence="3">
    <location>
        <begin position="804"/>
        <end position="818"/>
    </location>
</feature>
<dbReference type="EMBL" id="JQDR03008327">
    <property type="protein sequence ID" value="KAA0197301.1"/>
    <property type="molecule type" value="Genomic_DNA"/>
</dbReference>
<evidence type="ECO:0000256" key="1">
    <source>
        <dbReference type="ARBA" id="ARBA00023157"/>
    </source>
</evidence>
<dbReference type="SUPFAM" id="SSF49854">
    <property type="entry name" value="Spermadhesin, CUB domain"/>
    <property type="match status" value="2"/>
</dbReference>
<dbReference type="Proteomes" id="UP000711488">
    <property type="component" value="Unassembled WGS sequence"/>
</dbReference>